<gene>
    <name evidence="2" type="ORF">HXL68_14085</name>
</gene>
<sequence>MSTNDVVLETLTEKIQRQERFIAQLQADLEQARQTSVDTMLGQLRLREAVLLYVGQDADNFAQQIAENFGSDAARAVSNSLFVLDNAPVPTEAREALRAACNHGMNRW</sequence>
<comment type="caution">
    <text evidence="2">The sequence shown here is derived from an EMBL/GenBank/DDBJ whole genome shotgun (WGS) entry which is preliminary data.</text>
</comment>
<dbReference type="AlphaFoldDB" id="A0A930G2R5"/>
<protein>
    <submittedName>
        <fullName evidence="2">Uncharacterized protein</fullName>
    </submittedName>
</protein>
<dbReference type="Proteomes" id="UP000718593">
    <property type="component" value="Unassembled WGS sequence"/>
</dbReference>
<keyword evidence="1" id="KW-0175">Coiled coil</keyword>
<reference evidence="2" key="1">
    <citation type="submission" date="2020-04" db="EMBL/GenBank/DDBJ databases">
        <title>Deep metagenomics examines the oral microbiome during advanced dental caries in children, revealing novel taxa and co-occurrences with host molecules.</title>
        <authorList>
            <person name="Baker J.L."/>
            <person name="Morton J.T."/>
            <person name="Dinis M."/>
            <person name="Alvarez R."/>
            <person name="Tran N.C."/>
            <person name="Knight R."/>
            <person name="Edlund A."/>
        </authorList>
    </citation>
    <scope>NUCLEOTIDE SEQUENCE</scope>
    <source>
        <strain evidence="2">JCVI_32_bin.24</strain>
    </source>
</reference>
<name>A0A930G2R5_9RHOO</name>
<evidence type="ECO:0000256" key="1">
    <source>
        <dbReference type="SAM" id="Coils"/>
    </source>
</evidence>
<evidence type="ECO:0000313" key="3">
    <source>
        <dbReference type="Proteomes" id="UP000718593"/>
    </source>
</evidence>
<organism evidence="2 3">
    <name type="scientific">Dechloromonas agitata</name>
    <dbReference type="NCBI Taxonomy" id="73030"/>
    <lineage>
        <taxon>Bacteria</taxon>
        <taxon>Pseudomonadati</taxon>
        <taxon>Pseudomonadota</taxon>
        <taxon>Betaproteobacteria</taxon>
        <taxon>Rhodocyclales</taxon>
        <taxon>Azonexaceae</taxon>
        <taxon>Dechloromonas</taxon>
    </lineage>
</organism>
<proteinExistence type="predicted"/>
<accession>A0A930G2R5</accession>
<feature type="coiled-coil region" evidence="1">
    <location>
        <begin position="8"/>
        <end position="35"/>
    </location>
</feature>
<dbReference type="EMBL" id="JABZMI010000365">
    <property type="protein sequence ID" value="MBF1166157.1"/>
    <property type="molecule type" value="Genomic_DNA"/>
</dbReference>
<evidence type="ECO:0000313" key="2">
    <source>
        <dbReference type="EMBL" id="MBF1166157.1"/>
    </source>
</evidence>